<dbReference type="FunFam" id="3.90.580.10:FF:000001">
    <property type="entry name" value="DNA primase"/>
    <property type="match status" value="1"/>
</dbReference>
<dbReference type="Pfam" id="PF13155">
    <property type="entry name" value="Toprim_2"/>
    <property type="match status" value="1"/>
</dbReference>
<keyword evidence="1 12" id="KW-0240">DNA-directed RNA polymerase</keyword>
<dbReference type="PROSITE" id="PS50880">
    <property type="entry name" value="TOPRIM"/>
    <property type="match status" value="1"/>
</dbReference>
<dbReference type="GO" id="GO:0005737">
    <property type="term" value="C:cytoplasm"/>
    <property type="evidence" value="ECO:0007669"/>
    <property type="project" value="TreeGrafter"/>
</dbReference>
<evidence type="ECO:0000256" key="15">
    <source>
        <dbReference type="SAM" id="Coils"/>
    </source>
</evidence>
<dbReference type="EMBL" id="CP014873">
    <property type="protein sequence ID" value="ANK62842.1"/>
    <property type="molecule type" value="Genomic_DNA"/>
</dbReference>
<dbReference type="SMART" id="SM00400">
    <property type="entry name" value="ZnF_CHCC"/>
    <property type="match status" value="1"/>
</dbReference>
<dbReference type="SUPFAM" id="SSF56731">
    <property type="entry name" value="DNA primase core"/>
    <property type="match status" value="1"/>
</dbReference>
<evidence type="ECO:0000313" key="17">
    <source>
        <dbReference type="Proteomes" id="UP000078582"/>
    </source>
</evidence>
<dbReference type="InterPro" id="IPR050219">
    <property type="entry name" value="DnaG_primase"/>
</dbReference>
<gene>
    <name evidence="12" type="primary">dnaG</name>
    <name evidence="16" type="ORF">AYR53_08785</name>
</gene>
<keyword evidence="15" id="KW-0175">Coiled coil</keyword>
<dbReference type="InterPro" id="IPR006295">
    <property type="entry name" value="DNA_primase_DnaG"/>
</dbReference>
<keyword evidence="6 12" id="KW-0479">Metal-binding</keyword>
<dbReference type="Pfam" id="PF10410">
    <property type="entry name" value="DnaB_bind"/>
    <property type="match status" value="1"/>
</dbReference>
<keyword evidence="11 12" id="KW-0804">Transcription</keyword>
<evidence type="ECO:0000256" key="5">
    <source>
        <dbReference type="ARBA" id="ARBA00022705"/>
    </source>
</evidence>
<dbReference type="GO" id="GO:0003899">
    <property type="term" value="F:DNA-directed RNA polymerase activity"/>
    <property type="evidence" value="ECO:0007669"/>
    <property type="project" value="UniProtKB-UniRule"/>
</dbReference>
<dbReference type="RefSeq" id="WP_068280751.1">
    <property type="nucleotide sequence ID" value="NZ_CP014873.1"/>
</dbReference>
<dbReference type="GO" id="GO:0008270">
    <property type="term" value="F:zinc ion binding"/>
    <property type="evidence" value="ECO:0007669"/>
    <property type="project" value="UniProtKB-UniRule"/>
</dbReference>
<evidence type="ECO:0000256" key="1">
    <source>
        <dbReference type="ARBA" id="ARBA00022478"/>
    </source>
</evidence>
<evidence type="ECO:0000256" key="4">
    <source>
        <dbReference type="ARBA" id="ARBA00022695"/>
    </source>
</evidence>
<dbReference type="Gene3D" id="3.90.980.10">
    <property type="entry name" value="DNA primase, catalytic core, N-terminal domain"/>
    <property type="match status" value="1"/>
</dbReference>
<dbReference type="OrthoDB" id="9803773at2"/>
<evidence type="ECO:0000256" key="14">
    <source>
        <dbReference type="PIRSR" id="PIRSR002811-1"/>
    </source>
</evidence>
<dbReference type="AlphaFoldDB" id="A0A192H3N4"/>
<dbReference type="SMART" id="SM00493">
    <property type="entry name" value="TOPRIM"/>
    <property type="match status" value="1"/>
</dbReference>
<comment type="function">
    <text evidence="12 13">RNA polymerase that catalyzes the synthesis of short RNA molecules used as primers for DNA polymerase during DNA replication.</text>
</comment>
<feature type="coiled-coil region" evidence="15">
    <location>
        <begin position="568"/>
        <end position="614"/>
    </location>
</feature>
<dbReference type="Gene3D" id="3.40.1360.10">
    <property type="match status" value="1"/>
</dbReference>
<dbReference type="InterPro" id="IPR034151">
    <property type="entry name" value="TOPRIM_DnaG_bac"/>
</dbReference>
<dbReference type="InterPro" id="IPR013264">
    <property type="entry name" value="DNAG_N"/>
</dbReference>
<name>A0A192H3N4_9LACO</name>
<keyword evidence="4 12" id="KW-0548">Nucleotidyltransferase</keyword>
<dbReference type="GO" id="GO:0003677">
    <property type="term" value="F:DNA binding"/>
    <property type="evidence" value="ECO:0007669"/>
    <property type="project" value="UniProtKB-KW"/>
</dbReference>
<keyword evidence="9" id="KW-0460">Magnesium</keyword>
<dbReference type="PANTHER" id="PTHR30313">
    <property type="entry name" value="DNA PRIMASE"/>
    <property type="match status" value="1"/>
</dbReference>
<dbReference type="EC" id="2.7.7.101" evidence="12"/>
<comment type="cofactor">
    <cofactor evidence="12 13 14">
        <name>Zn(2+)</name>
        <dbReference type="ChEBI" id="CHEBI:29105"/>
    </cofactor>
    <text evidence="12 13 14">Binds 1 zinc ion per monomer.</text>
</comment>
<comment type="similarity">
    <text evidence="12 13">Belongs to the DnaG primase family.</text>
</comment>
<evidence type="ECO:0000256" key="13">
    <source>
        <dbReference type="PIRNR" id="PIRNR002811"/>
    </source>
</evidence>
<evidence type="ECO:0000256" key="9">
    <source>
        <dbReference type="ARBA" id="ARBA00022842"/>
    </source>
</evidence>
<dbReference type="HAMAP" id="MF_00974">
    <property type="entry name" value="DNA_primase_DnaG"/>
    <property type="match status" value="1"/>
</dbReference>
<dbReference type="GO" id="GO:0000428">
    <property type="term" value="C:DNA-directed RNA polymerase complex"/>
    <property type="evidence" value="ECO:0007669"/>
    <property type="project" value="UniProtKB-KW"/>
</dbReference>
<evidence type="ECO:0000256" key="3">
    <source>
        <dbReference type="ARBA" id="ARBA00022679"/>
    </source>
</evidence>
<dbReference type="CDD" id="cd03364">
    <property type="entry name" value="TOPRIM_DnaG_primases"/>
    <property type="match status" value="1"/>
</dbReference>
<evidence type="ECO:0000256" key="6">
    <source>
        <dbReference type="ARBA" id="ARBA00022723"/>
    </source>
</evidence>
<proteinExistence type="inferred from homology"/>
<dbReference type="PIRSF" id="PIRSF002811">
    <property type="entry name" value="DnaG"/>
    <property type="match status" value="1"/>
</dbReference>
<sequence length="617" mass="71063">MAGRIPEEVVEEVRTSVNITDIVGQYVQLKKSGKNLFGLCPFHEERTPSFSVTEDKQIFHCFSCGRGGNVFKFIMEIENLDFPAAVTKVAELGNVSVDLSTYQAKPQRPVDPKREKLFALYSDATVLYHHILVNTDTGEAALAYATQRNLNTTLLDTFQIGFAPQQRDLLITFFKEKQTDFQLLRQSGLFIENDDGTLRDRFVGRLMFPIRDEQGRVIAFSGRILQVAENQPKYLNSPETDLFNKRDVLFNFDLAKSEIRKAKRVILFEGFMDVIAAFQAGVKNGVASMGTSLTNEQLYHLRRATDQLVVCYDGDAPGMKATNRVIELLKDDQRFNLSIVTLPEQLDPDEYVKKYGSEQFQNEVTNSLETAPAFRLHFLKQNRNLDNEQDKIAYINDALQELVLVPSAVERDVYLNQLSEELHVSYTALVQQLQQLLKKTTAEHDRVRAQQQPKKEVVPVYQQQVHKLDRVELAERELLRLYFHDPTVRMRLRNRTNFSFIHDNYQLLYTFGEGYFEKHDSFLIAEFMDYLPSSDDRLQRLVSAVEQMAVPPTTSDEQVTDYLIAMRRSVFEKQLQKAQNDLRDAARTGDDKQAVQLLQRIIDLKRQIQEVATQQMI</sequence>
<dbReference type="InterPro" id="IPR037068">
    <property type="entry name" value="DNA_primase_core_N_sf"/>
</dbReference>
<accession>A0A192H3N4</accession>
<evidence type="ECO:0000256" key="10">
    <source>
        <dbReference type="ARBA" id="ARBA00023125"/>
    </source>
</evidence>
<feature type="zinc finger region" description="CHC2-type" evidence="12 14">
    <location>
        <begin position="40"/>
        <end position="64"/>
    </location>
</feature>
<dbReference type="PANTHER" id="PTHR30313:SF2">
    <property type="entry name" value="DNA PRIMASE"/>
    <property type="match status" value="1"/>
</dbReference>
<evidence type="ECO:0000256" key="2">
    <source>
        <dbReference type="ARBA" id="ARBA00022515"/>
    </source>
</evidence>
<keyword evidence="8 12" id="KW-0862">Zinc</keyword>
<comment type="catalytic activity">
    <reaction evidence="12">
        <text>ssDNA + n NTP = ssDNA/pppN(pN)n-1 hybrid + (n-1) diphosphate.</text>
        <dbReference type="EC" id="2.7.7.101"/>
    </reaction>
</comment>
<comment type="domain">
    <text evidence="12">Contains an N-terminal zinc-binding domain, a central core domain that contains the primase activity, and a C-terminal DnaB-binding domain.</text>
</comment>
<keyword evidence="10 12" id="KW-0238">DNA-binding</keyword>
<evidence type="ECO:0000256" key="11">
    <source>
        <dbReference type="ARBA" id="ARBA00023163"/>
    </source>
</evidence>
<dbReference type="Pfam" id="PF01807">
    <property type="entry name" value="Zn_ribbon_DnaG"/>
    <property type="match status" value="1"/>
</dbReference>
<dbReference type="SUPFAM" id="SSF57783">
    <property type="entry name" value="Zinc beta-ribbon"/>
    <property type="match status" value="1"/>
</dbReference>
<protein>
    <recommendedName>
        <fullName evidence="12 13">DNA primase</fullName>
        <ecNumber evidence="12">2.7.7.101</ecNumber>
    </recommendedName>
</protein>
<dbReference type="InterPro" id="IPR036977">
    <property type="entry name" value="DNA_primase_Znf_CHC2"/>
</dbReference>
<dbReference type="InterPro" id="IPR006171">
    <property type="entry name" value="TOPRIM_dom"/>
</dbReference>
<comment type="subunit">
    <text evidence="12">Monomer. Interacts with DnaB.</text>
</comment>
<organism evidence="16 17">
    <name type="scientific">Loigolactobacillus backii</name>
    <dbReference type="NCBI Taxonomy" id="375175"/>
    <lineage>
        <taxon>Bacteria</taxon>
        <taxon>Bacillati</taxon>
        <taxon>Bacillota</taxon>
        <taxon>Bacilli</taxon>
        <taxon>Lactobacillales</taxon>
        <taxon>Lactobacillaceae</taxon>
        <taxon>Loigolactobacillus</taxon>
    </lineage>
</organism>
<reference evidence="16 17" key="1">
    <citation type="submission" date="2016-03" db="EMBL/GenBank/DDBJ databases">
        <title>Pediococcus and Lactobacillus from brewery environment - whole genome sequencing and assembly.</title>
        <authorList>
            <person name="Behr J."/>
            <person name="Geissler A.J."/>
            <person name="Vogel R.F."/>
        </authorList>
    </citation>
    <scope>NUCLEOTIDE SEQUENCE [LARGE SCALE GENOMIC DNA]</scope>
    <source>
        <strain evidence="16 17">TMW 1.1989</strain>
    </source>
</reference>
<keyword evidence="7 12" id="KW-0863">Zinc-finger</keyword>
<keyword evidence="3 12" id="KW-0808">Transferase</keyword>
<dbReference type="Proteomes" id="UP000078582">
    <property type="component" value="Chromosome"/>
</dbReference>
<dbReference type="Gene3D" id="1.10.860.10">
    <property type="entry name" value="DNAb Helicase, Chain A"/>
    <property type="match status" value="1"/>
</dbReference>
<evidence type="ECO:0000256" key="12">
    <source>
        <dbReference type="HAMAP-Rule" id="MF_00974"/>
    </source>
</evidence>
<dbReference type="STRING" id="375175.AYR53_08785"/>
<evidence type="ECO:0000256" key="7">
    <source>
        <dbReference type="ARBA" id="ARBA00022771"/>
    </source>
</evidence>
<dbReference type="InterPro" id="IPR002694">
    <property type="entry name" value="Znf_CHC2"/>
</dbReference>
<keyword evidence="2 12" id="KW-0639">Primosome</keyword>
<dbReference type="InterPro" id="IPR016136">
    <property type="entry name" value="DNA_helicase_N/primase_C"/>
</dbReference>
<dbReference type="Gene3D" id="3.90.580.10">
    <property type="entry name" value="Zinc finger, CHC2-type domain"/>
    <property type="match status" value="1"/>
</dbReference>
<dbReference type="Pfam" id="PF08275">
    <property type="entry name" value="DNAG_N"/>
    <property type="match status" value="1"/>
</dbReference>
<dbReference type="GO" id="GO:1990077">
    <property type="term" value="C:primosome complex"/>
    <property type="evidence" value="ECO:0007669"/>
    <property type="project" value="UniProtKB-KW"/>
</dbReference>
<dbReference type="InterPro" id="IPR019475">
    <property type="entry name" value="DNA_primase_DnaB-bd"/>
</dbReference>
<keyword evidence="5 12" id="KW-0235">DNA replication</keyword>
<evidence type="ECO:0000313" key="16">
    <source>
        <dbReference type="EMBL" id="ANK62842.1"/>
    </source>
</evidence>
<dbReference type="NCBIfam" id="TIGR01391">
    <property type="entry name" value="dnaG"/>
    <property type="match status" value="1"/>
</dbReference>
<dbReference type="GO" id="GO:0006269">
    <property type="term" value="P:DNA replication, synthesis of primer"/>
    <property type="evidence" value="ECO:0007669"/>
    <property type="project" value="UniProtKB-UniRule"/>
</dbReference>
<evidence type="ECO:0000256" key="8">
    <source>
        <dbReference type="ARBA" id="ARBA00022833"/>
    </source>
</evidence>
<keyword evidence="17" id="KW-1185">Reference proteome</keyword>
<dbReference type="InterPro" id="IPR030846">
    <property type="entry name" value="DnaG_bac"/>
</dbReference>
<dbReference type="GeneID" id="42982352"/>